<dbReference type="InterPro" id="IPR011042">
    <property type="entry name" value="6-blade_b-propeller_TolB-like"/>
</dbReference>
<organism evidence="2 3">
    <name type="scientific">Rotaria magnacalcarata</name>
    <dbReference type="NCBI Taxonomy" id="392030"/>
    <lineage>
        <taxon>Eukaryota</taxon>
        <taxon>Metazoa</taxon>
        <taxon>Spiralia</taxon>
        <taxon>Gnathifera</taxon>
        <taxon>Rotifera</taxon>
        <taxon>Eurotatoria</taxon>
        <taxon>Bdelloidea</taxon>
        <taxon>Philodinida</taxon>
        <taxon>Philodinidae</taxon>
        <taxon>Rotaria</taxon>
    </lineage>
</organism>
<sequence length="81" mass="8470">VKQTVRIIAAPVCSAHINVNSIWKKNGVTVAGGNGAGGGMSQLNAPHSLFIDNDQTLYIADFANHRVVEWKVGVGWGGIAA</sequence>
<evidence type="ECO:0000313" key="3">
    <source>
        <dbReference type="Proteomes" id="UP000681720"/>
    </source>
</evidence>
<dbReference type="Pfam" id="PF01436">
    <property type="entry name" value="NHL"/>
    <property type="match status" value="1"/>
</dbReference>
<reference evidence="2" key="1">
    <citation type="submission" date="2021-02" db="EMBL/GenBank/DDBJ databases">
        <authorList>
            <person name="Nowell W R."/>
        </authorList>
    </citation>
    <scope>NUCLEOTIDE SEQUENCE</scope>
</reference>
<dbReference type="Gene3D" id="2.120.10.30">
    <property type="entry name" value="TolB, C-terminal domain"/>
    <property type="match status" value="1"/>
</dbReference>
<feature type="non-terminal residue" evidence="2">
    <location>
        <position position="81"/>
    </location>
</feature>
<proteinExistence type="predicted"/>
<evidence type="ECO:0000313" key="2">
    <source>
        <dbReference type="EMBL" id="CAF4954578.1"/>
    </source>
</evidence>
<accession>A0A8S3CVI0</accession>
<comment type="caution">
    <text evidence="2">The sequence shown here is derived from an EMBL/GenBank/DDBJ whole genome shotgun (WGS) entry which is preliminary data.</text>
</comment>
<gene>
    <name evidence="2" type="ORF">GIL414_LOCUS54507</name>
</gene>
<dbReference type="EMBL" id="CAJOBJ010191372">
    <property type="protein sequence ID" value="CAF4954578.1"/>
    <property type="molecule type" value="Genomic_DNA"/>
</dbReference>
<protein>
    <recommendedName>
        <fullName evidence="4">NHL repeat-containing protein</fullName>
    </recommendedName>
</protein>
<feature type="non-terminal residue" evidence="2">
    <location>
        <position position="1"/>
    </location>
</feature>
<evidence type="ECO:0008006" key="4">
    <source>
        <dbReference type="Google" id="ProtNLM"/>
    </source>
</evidence>
<dbReference type="Proteomes" id="UP000681720">
    <property type="component" value="Unassembled WGS sequence"/>
</dbReference>
<evidence type="ECO:0000256" key="1">
    <source>
        <dbReference type="ARBA" id="ARBA00022737"/>
    </source>
</evidence>
<dbReference type="InterPro" id="IPR001258">
    <property type="entry name" value="NHL_repeat"/>
</dbReference>
<dbReference type="AlphaFoldDB" id="A0A8S3CVI0"/>
<name>A0A8S3CVI0_9BILA</name>
<keyword evidence="1" id="KW-0677">Repeat</keyword>